<evidence type="ECO:0000313" key="18">
    <source>
        <dbReference type="Proteomes" id="UP000480178"/>
    </source>
</evidence>
<proteinExistence type="inferred from homology"/>
<keyword evidence="7 15" id="KW-0328">Glycosyltransferase</keyword>
<keyword evidence="10 15" id="KW-0660">Purine salvage</keyword>
<keyword evidence="11 15" id="KW-0547">Nucleotide-binding</keyword>
<evidence type="ECO:0000256" key="11">
    <source>
        <dbReference type="ARBA" id="ARBA00022741"/>
    </source>
</evidence>
<evidence type="ECO:0000256" key="3">
    <source>
        <dbReference type="ARBA" id="ARBA00004669"/>
    </source>
</evidence>
<dbReference type="GO" id="GO:0005829">
    <property type="term" value="C:cytosol"/>
    <property type="evidence" value="ECO:0007669"/>
    <property type="project" value="TreeGrafter"/>
</dbReference>
<evidence type="ECO:0000256" key="2">
    <source>
        <dbReference type="ARBA" id="ARBA00004496"/>
    </source>
</evidence>
<dbReference type="GO" id="GO:0032264">
    <property type="term" value="P:IMP salvage"/>
    <property type="evidence" value="ECO:0007669"/>
    <property type="project" value="UniProtKB-UniPathway"/>
</dbReference>
<dbReference type="GO" id="GO:0052657">
    <property type="term" value="F:guanine phosphoribosyltransferase activity"/>
    <property type="evidence" value="ECO:0007669"/>
    <property type="project" value="RHEA"/>
</dbReference>
<keyword evidence="12 15" id="KW-0460">Magnesium</keyword>
<organism evidence="17 18">
    <name type="scientific">Rhodocytophaga rosea</name>
    <dbReference type="NCBI Taxonomy" id="2704465"/>
    <lineage>
        <taxon>Bacteria</taxon>
        <taxon>Pseudomonadati</taxon>
        <taxon>Bacteroidota</taxon>
        <taxon>Cytophagia</taxon>
        <taxon>Cytophagales</taxon>
        <taxon>Rhodocytophagaceae</taxon>
        <taxon>Rhodocytophaga</taxon>
    </lineage>
</organism>
<dbReference type="PANTHER" id="PTHR43340">
    <property type="entry name" value="HYPOXANTHINE-GUANINE PHOSPHORIBOSYLTRANSFERASE"/>
    <property type="match status" value="1"/>
</dbReference>
<keyword evidence="8 15" id="KW-0808">Transferase</keyword>
<dbReference type="EMBL" id="CP048222">
    <property type="protein sequence ID" value="QHT70010.1"/>
    <property type="molecule type" value="Genomic_DNA"/>
</dbReference>
<reference evidence="17 18" key="1">
    <citation type="submission" date="2020-01" db="EMBL/GenBank/DDBJ databases">
        <authorList>
            <person name="Kim M.K."/>
        </authorList>
    </citation>
    <scope>NUCLEOTIDE SEQUENCE [LARGE SCALE GENOMIC DNA]</scope>
    <source>
        <strain evidence="17 18">172606-1</strain>
    </source>
</reference>
<comment type="catalytic activity">
    <reaction evidence="13">
        <text>GMP + diphosphate = guanine + 5-phospho-alpha-D-ribose 1-diphosphate</text>
        <dbReference type="Rhea" id="RHEA:25424"/>
        <dbReference type="ChEBI" id="CHEBI:16235"/>
        <dbReference type="ChEBI" id="CHEBI:33019"/>
        <dbReference type="ChEBI" id="CHEBI:58017"/>
        <dbReference type="ChEBI" id="CHEBI:58115"/>
        <dbReference type="EC" id="2.4.2.8"/>
    </reaction>
    <physiologicalReaction direction="right-to-left" evidence="13">
        <dbReference type="Rhea" id="RHEA:25426"/>
    </physiologicalReaction>
</comment>
<evidence type="ECO:0000256" key="1">
    <source>
        <dbReference type="ARBA" id="ARBA00001946"/>
    </source>
</evidence>
<dbReference type="GO" id="GO:0046100">
    <property type="term" value="P:hypoxanthine metabolic process"/>
    <property type="evidence" value="ECO:0007669"/>
    <property type="project" value="TreeGrafter"/>
</dbReference>
<dbReference type="KEGG" id="rhoz:GXP67_26870"/>
<evidence type="ECO:0000256" key="7">
    <source>
        <dbReference type="ARBA" id="ARBA00022676"/>
    </source>
</evidence>
<keyword evidence="18" id="KW-1185">Reference proteome</keyword>
<comment type="catalytic activity">
    <reaction evidence="14">
        <text>IMP + diphosphate = hypoxanthine + 5-phospho-alpha-D-ribose 1-diphosphate</text>
        <dbReference type="Rhea" id="RHEA:17973"/>
        <dbReference type="ChEBI" id="CHEBI:17368"/>
        <dbReference type="ChEBI" id="CHEBI:33019"/>
        <dbReference type="ChEBI" id="CHEBI:58017"/>
        <dbReference type="ChEBI" id="CHEBI:58053"/>
        <dbReference type="EC" id="2.4.2.8"/>
    </reaction>
    <physiologicalReaction direction="right-to-left" evidence="14">
        <dbReference type="Rhea" id="RHEA:17975"/>
    </physiologicalReaction>
</comment>
<keyword evidence="6 15" id="KW-0963">Cytoplasm</keyword>
<evidence type="ECO:0000256" key="9">
    <source>
        <dbReference type="ARBA" id="ARBA00022723"/>
    </source>
</evidence>
<dbReference type="Proteomes" id="UP000480178">
    <property type="component" value="Chromosome"/>
</dbReference>
<dbReference type="Pfam" id="PF00156">
    <property type="entry name" value="Pribosyltran"/>
    <property type="match status" value="1"/>
</dbReference>
<evidence type="ECO:0000256" key="14">
    <source>
        <dbReference type="ARBA" id="ARBA00049402"/>
    </source>
</evidence>
<dbReference type="AlphaFoldDB" id="A0A6C0GR82"/>
<dbReference type="GO" id="GO:0004422">
    <property type="term" value="F:hypoxanthine phosphoribosyltransferase activity"/>
    <property type="evidence" value="ECO:0007669"/>
    <property type="project" value="InterPro"/>
</dbReference>
<dbReference type="GO" id="GO:0000166">
    <property type="term" value="F:nucleotide binding"/>
    <property type="evidence" value="ECO:0007669"/>
    <property type="project" value="UniProtKB-KW"/>
</dbReference>
<dbReference type="RefSeq" id="WP_162445993.1">
    <property type="nucleotide sequence ID" value="NZ_CP048222.1"/>
</dbReference>
<comment type="similarity">
    <text evidence="4 15">Belongs to the purine/pyrimidine phosphoribosyltransferase family.</text>
</comment>
<dbReference type="NCBIfam" id="TIGR01203">
    <property type="entry name" value="HGPRTase"/>
    <property type="match status" value="1"/>
</dbReference>
<name>A0A6C0GR82_9BACT</name>
<comment type="cofactor">
    <cofactor evidence="1 15">
        <name>Mg(2+)</name>
        <dbReference type="ChEBI" id="CHEBI:18420"/>
    </cofactor>
</comment>
<dbReference type="GO" id="GO:0006166">
    <property type="term" value="P:purine ribonucleoside salvage"/>
    <property type="evidence" value="ECO:0007669"/>
    <property type="project" value="UniProtKB-KW"/>
</dbReference>
<evidence type="ECO:0000256" key="5">
    <source>
        <dbReference type="ARBA" id="ARBA00011895"/>
    </source>
</evidence>
<dbReference type="InterPro" id="IPR029057">
    <property type="entry name" value="PRTase-like"/>
</dbReference>
<keyword evidence="9 15" id="KW-0479">Metal-binding</keyword>
<dbReference type="GO" id="GO:0000287">
    <property type="term" value="F:magnesium ion binding"/>
    <property type="evidence" value="ECO:0007669"/>
    <property type="project" value="TreeGrafter"/>
</dbReference>
<dbReference type="UniPathway" id="UPA00591">
    <property type="reaction ID" value="UER00648"/>
</dbReference>
<evidence type="ECO:0000256" key="4">
    <source>
        <dbReference type="ARBA" id="ARBA00008391"/>
    </source>
</evidence>
<evidence type="ECO:0000313" key="17">
    <source>
        <dbReference type="EMBL" id="QHT70010.1"/>
    </source>
</evidence>
<dbReference type="InterPro" id="IPR050408">
    <property type="entry name" value="HGPRT"/>
</dbReference>
<feature type="domain" description="Phosphoribosyltransferase" evidence="16">
    <location>
        <begin position="19"/>
        <end position="161"/>
    </location>
</feature>
<dbReference type="EC" id="2.4.2.8" evidence="5 15"/>
<evidence type="ECO:0000256" key="8">
    <source>
        <dbReference type="ARBA" id="ARBA00022679"/>
    </source>
</evidence>
<gene>
    <name evidence="17" type="primary">hpt</name>
    <name evidence="17" type="ORF">GXP67_26870</name>
</gene>
<dbReference type="GO" id="GO:0006178">
    <property type="term" value="P:guanine salvage"/>
    <property type="evidence" value="ECO:0007669"/>
    <property type="project" value="TreeGrafter"/>
</dbReference>
<dbReference type="InterPro" id="IPR005904">
    <property type="entry name" value="Hxn_phspho_trans"/>
</dbReference>
<dbReference type="InterPro" id="IPR000836">
    <property type="entry name" value="PRTase_dom"/>
</dbReference>
<sequence>MVQLKDKEFEVYISHQDLTGRIQALASQISQQYEGRCPLFVAILNGAFMFAAHLLQHISIPCEITFIKVASYQALQSTGKITELLGLNEDISGRDVIIVEDIVDSGLTMEGIVASMKSQNPRSVQVATLLFKPQALRTSVELHYVGFEIPNAFVVGFGLDYDGLGRNLQDLYVLKEKEEPVVKPLP</sequence>
<comment type="subcellular location">
    <subcellularLocation>
        <location evidence="2 15">Cytoplasm</location>
    </subcellularLocation>
</comment>
<dbReference type="GO" id="GO:0032263">
    <property type="term" value="P:GMP salvage"/>
    <property type="evidence" value="ECO:0007669"/>
    <property type="project" value="TreeGrafter"/>
</dbReference>
<evidence type="ECO:0000256" key="6">
    <source>
        <dbReference type="ARBA" id="ARBA00022490"/>
    </source>
</evidence>
<accession>A0A6C0GR82</accession>
<dbReference type="PANTHER" id="PTHR43340:SF1">
    <property type="entry name" value="HYPOXANTHINE PHOSPHORIBOSYLTRANSFERASE"/>
    <property type="match status" value="1"/>
</dbReference>
<evidence type="ECO:0000259" key="16">
    <source>
        <dbReference type="Pfam" id="PF00156"/>
    </source>
</evidence>
<evidence type="ECO:0000256" key="10">
    <source>
        <dbReference type="ARBA" id="ARBA00022726"/>
    </source>
</evidence>
<comment type="pathway">
    <text evidence="3 15">Purine metabolism; IMP biosynthesis via salvage pathway; IMP from hypoxanthine: step 1/1.</text>
</comment>
<evidence type="ECO:0000256" key="15">
    <source>
        <dbReference type="RuleBase" id="RU364099"/>
    </source>
</evidence>
<dbReference type="CDD" id="cd06223">
    <property type="entry name" value="PRTases_typeI"/>
    <property type="match status" value="1"/>
</dbReference>
<dbReference type="Gene3D" id="3.40.50.2020">
    <property type="match status" value="1"/>
</dbReference>
<evidence type="ECO:0000256" key="13">
    <source>
        <dbReference type="ARBA" id="ARBA00048811"/>
    </source>
</evidence>
<dbReference type="SUPFAM" id="SSF53271">
    <property type="entry name" value="PRTase-like"/>
    <property type="match status" value="1"/>
</dbReference>
<evidence type="ECO:0000256" key="12">
    <source>
        <dbReference type="ARBA" id="ARBA00022842"/>
    </source>
</evidence>
<protein>
    <recommendedName>
        <fullName evidence="5 15">Hypoxanthine phosphoribosyltransferase</fullName>
        <ecNumber evidence="5 15">2.4.2.8</ecNumber>
    </recommendedName>
</protein>